<evidence type="ECO:0000259" key="6">
    <source>
        <dbReference type="SMART" id="SM00701"/>
    </source>
</evidence>
<dbReference type="FunFam" id="3.40.80.10:FF:000001">
    <property type="entry name" value="Peptidoglycan recognition protein 1"/>
    <property type="match status" value="1"/>
</dbReference>
<dbReference type="InterPro" id="IPR036505">
    <property type="entry name" value="Amidase/PGRP_sf"/>
</dbReference>
<dbReference type="AlphaFoldDB" id="A0AA88SC01"/>
<evidence type="ECO:0000259" key="5">
    <source>
        <dbReference type="SMART" id="SM00644"/>
    </source>
</evidence>
<evidence type="ECO:0000256" key="2">
    <source>
        <dbReference type="ARBA" id="ARBA00022859"/>
    </source>
</evidence>
<reference evidence="7" key="1">
    <citation type="submission" date="2023-07" db="EMBL/GenBank/DDBJ databases">
        <title>Chromosome-level Genome Assembly of Striped Snakehead (Channa striata).</title>
        <authorList>
            <person name="Liu H."/>
        </authorList>
    </citation>
    <scope>NUCLEOTIDE SEQUENCE</scope>
    <source>
        <strain evidence="7">Gz</strain>
        <tissue evidence="7">Muscle</tissue>
    </source>
</reference>
<dbReference type="InterPro" id="IPR002502">
    <property type="entry name" value="Amidase_domain"/>
</dbReference>
<protein>
    <recommendedName>
        <fullName evidence="9">N-acetylmuramoyl-L-alanine amidase-like</fullName>
    </recommendedName>
</protein>
<keyword evidence="4" id="KW-0732">Signal</keyword>
<dbReference type="Gene3D" id="3.40.80.10">
    <property type="entry name" value="Peptidoglycan recognition protein-like"/>
    <property type="match status" value="1"/>
</dbReference>
<dbReference type="InterPro" id="IPR006619">
    <property type="entry name" value="PGRP_domain_met/bac"/>
</dbReference>
<organism evidence="7 8">
    <name type="scientific">Channa striata</name>
    <name type="common">Snakehead murrel</name>
    <name type="synonym">Ophicephalus striatus</name>
    <dbReference type="NCBI Taxonomy" id="64152"/>
    <lineage>
        <taxon>Eukaryota</taxon>
        <taxon>Metazoa</taxon>
        <taxon>Chordata</taxon>
        <taxon>Craniata</taxon>
        <taxon>Vertebrata</taxon>
        <taxon>Euteleostomi</taxon>
        <taxon>Actinopterygii</taxon>
        <taxon>Neopterygii</taxon>
        <taxon>Teleostei</taxon>
        <taxon>Neoteleostei</taxon>
        <taxon>Acanthomorphata</taxon>
        <taxon>Anabantaria</taxon>
        <taxon>Anabantiformes</taxon>
        <taxon>Channoidei</taxon>
        <taxon>Channidae</taxon>
        <taxon>Channa</taxon>
    </lineage>
</organism>
<evidence type="ECO:0000313" key="8">
    <source>
        <dbReference type="Proteomes" id="UP001187415"/>
    </source>
</evidence>
<dbReference type="PANTHER" id="PTHR11022">
    <property type="entry name" value="PEPTIDOGLYCAN RECOGNITION PROTEIN"/>
    <property type="match status" value="1"/>
</dbReference>
<evidence type="ECO:0000256" key="3">
    <source>
        <dbReference type="SAM" id="MobiDB-lite"/>
    </source>
</evidence>
<evidence type="ECO:0000256" key="1">
    <source>
        <dbReference type="ARBA" id="ARBA00007553"/>
    </source>
</evidence>
<dbReference type="GO" id="GO:0009253">
    <property type="term" value="P:peptidoglycan catabolic process"/>
    <property type="evidence" value="ECO:0007669"/>
    <property type="project" value="InterPro"/>
</dbReference>
<dbReference type="Proteomes" id="UP001187415">
    <property type="component" value="Unassembled WGS sequence"/>
</dbReference>
<dbReference type="SMART" id="SM00701">
    <property type="entry name" value="PGRP"/>
    <property type="match status" value="1"/>
</dbReference>
<comment type="caution">
    <text evidence="7">The sequence shown here is derived from an EMBL/GenBank/DDBJ whole genome shotgun (WGS) entry which is preliminary data.</text>
</comment>
<proteinExistence type="inferred from homology"/>
<dbReference type="GO" id="GO:0008745">
    <property type="term" value="F:N-acetylmuramoyl-L-alanine amidase activity"/>
    <property type="evidence" value="ECO:0007669"/>
    <property type="project" value="InterPro"/>
</dbReference>
<evidence type="ECO:0000313" key="7">
    <source>
        <dbReference type="EMBL" id="KAK2833899.1"/>
    </source>
</evidence>
<dbReference type="EMBL" id="JAUPFM010000013">
    <property type="protein sequence ID" value="KAK2833899.1"/>
    <property type="molecule type" value="Genomic_DNA"/>
</dbReference>
<dbReference type="SMART" id="SM00644">
    <property type="entry name" value="Ami_2"/>
    <property type="match status" value="1"/>
</dbReference>
<dbReference type="PANTHER" id="PTHR11022:SF66">
    <property type="entry name" value="N-ACETYLMURAMOYL-L-ALANINE AMIDASE"/>
    <property type="match status" value="1"/>
</dbReference>
<dbReference type="InterPro" id="IPR015510">
    <property type="entry name" value="PGRP"/>
</dbReference>
<keyword evidence="2" id="KW-0391">Immunity</keyword>
<dbReference type="Pfam" id="PF01510">
    <property type="entry name" value="Amidase_2"/>
    <property type="match status" value="1"/>
</dbReference>
<evidence type="ECO:0008006" key="9">
    <source>
        <dbReference type="Google" id="ProtNLM"/>
    </source>
</evidence>
<keyword evidence="8" id="KW-1185">Reference proteome</keyword>
<dbReference type="GO" id="GO:0002376">
    <property type="term" value="P:immune system process"/>
    <property type="evidence" value="ECO:0007669"/>
    <property type="project" value="UniProtKB-KW"/>
</dbReference>
<evidence type="ECO:0000256" key="4">
    <source>
        <dbReference type="SAM" id="SignalP"/>
    </source>
</evidence>
<feature type="domain" description="N-acetylmuramoyl-L-alanine amidase" evidence="5">
    <location>
        <begin position="312"/>
        <end position="451"/>
    </location>
</feature>
<accession>A0AA88SC01</accession>
<dbReference type="SUPFAM" id="SSF55846">
    <property type="entry name" value="N-acetylmuramoyl-L-alanine amidase-like"/>
    <property type="match status" value="1"/>
</dbReference>
<comment type="similarity">
    <text evidence="1">Belongs to the N-acetylmuramoyl-L-alanine amidase 2 family.</text>
</comment>
<dbReference type="GO" id="GO:0008270">
    <property type="term" value="F:zinc ion binding"/>
    <property type="evidence" value="ECO:0007669"/>
    <property type="project" value="InterPro"/>
</dbReference>
<sequence length="557" mass="60978">MDPGCWKLTLSLVVLFVSTYARASLSGHMDDFITAVQRVEGRAPRLKPVAVLKMLRRAAGINDVSVRHFLGIADSSGPELDPGLREYIKKSLRHRVTDGGTEEGVVLTPDGTTVALRPLLLGIEAGLLSRSLGRVRGLYQLTLTNDLSLSLNSSLTQPPGPDGCWDSLTSPRVFTLSHGPSLLTTAQVNGGMDGVVLGMEVTSRSRRPVKLSSLLTDYYRHKLGPSGLDAAPRLISRRRRDNFRELVSAPELMRHVVKSAELERRLKGRSKMEAKEKKQLVAAAKQRMNEFVHVYMDCPPIIPRCMWGAEPYRGTPTNLSLPLSFLYIHHTHTPGQPCLSFQQCSADMRSMQRFHQDDRGWDDIGYSFVAGSDGFMYEGRGWHWRGAHTLGHNSVGYGVSFIGDYSSSLPSQHSMGLVRDRLAACAVGGGRLVAGFTVQGHRQVVNTACPGEALYQEIQGWKQWGAKRETARGVPASQRTWSPACGSSEGSQLSAEPRSQHEPQVGPRQQSKRVARVESRRQASAPSSHHGGGGVDRQPAPAIRKPGRLLGRGGCTM</sequence>
<name>A0AA88SC01_CHASR</name>
<feature type="signal peptide" evidence="4">
    <location>
        <begin position="1"/>
        <end position="23"/>
    </location>
</feature>
<dbReference type="CDD" id="cd06583">
    <property type="entry name" value="PGRP"/>
    <property type="match status" value="1"/>
</dbReference>
<feature type="region of interest" description="Disordered" evidence="3">
    <location>
        <begin position="469"/>
        <end position="557"/>
    </location>
</feature>
<gene>
    <name evidence="7" type="ORF">Q5P01_017788</name>
</gene>
<feature type="domain" description="Peptidoglycan recognition protein family" evidence="6">
    <location>
        <begin position="299"/>
        <end position="445"/>
    </location>
</feature>
<feature type="chain" id="PRO_5041677094" description="N-acetylmuramoyl-L-alanine amidase-like" evidence="4">
    <location>
        <begin position="24"/>
        <end position="557"/>
    </location>
</feature>